<evidence type="ECO:0000256" key="8">
    <source>
        <dbReference type="ARBA" id="ARBA00022881"/>
    </source>
</evidence>
<evidence type="ECO:0000313" key="15">
    <source>
        <dbReference type="EMBL" id="MBF4695591.1"/>
    </source>
</evidence>
<evidence type="ECO:0000256" key="1">
    <source>
        <dbReference type="ARBA" id="ARBA00004496"/>
    </source>
</evidence>
<dbReference type="SUPFAM" id="SSF52540">
    <property type="entry name" value="P-loop containing nucleoside triphosphate hydrolases"/>
    <property type="match status" value="2"/>
</dbReference>
<name>A0ABR9ZYQ4_9FIRM</name>
<dbReference type="PROSITE" id="PS00211">
    <property type="entry name" value="ABC_TRANSPORTER_1"/>
    <property type="match status" value="1"/>
</dbReference>
<evidence type="ECO:0000256" key="7">
    <source>
        <dbReference type="ARBA" id="ARBA00022840"/>
    </source>
</evidence>
<dbReference type="PANTHER" id="PTHR43152">
    <property type="entry name" value="UVRABC SYSTEM PROTEIN A"/>
    <property type="match status" value="1"/>
</dbReference>
<keyword evidence="9" id="KW-0238">DNA-binding</keyword>
<dbReference type="PROSITE" id="PS50893">
    <property type="entry name" value="ABC_TRANSPORTER_2"/>
    <property type="match status" value="1"/>
</dbReference>
<evidence type="ECO:0000256" key="13">
    <source>
        <dbReference type="ARBA" id="ARBA00042156"/>
    </source>
</evidence>
<protein>
    <recommendedName>
        <fullName evidence="12">UvrABC system protein A</fullName>
    </recommendedName>
    <alternativeName>
        <fullName evidence="13">Excinuclease ABC subunit A</fullName>
    </alternativeName>
</protein>
<evidence type="ECO:0000256" key="9">
    <source>
        <dbReference type="ARBA" id="ARBA00023125"/>
    </source>
</evidence>
<dbReference type="InterPro" id="IPR003439">
    <property type="entry name" value="ABC_transporter-like_ATP-bd"/>
</dbReference>
<dbReference type="RefSeq" id="WP_194703829.1">
    <property type="nucleotide sequence ID" value="NZ_JADKNH010000017.1"/>
</dbReference>
<evidence type="ECO:0000256" key="6">
    <source>
        <dbReference type="ARBA" id="ARBA00022769"/>
    </source>
</evidence>
<keyword evidence="7" id="KW-0067">ATP-binding</keyword>
<dbReference type="EMBL" id="JADKNH010000017">
    <property type="protein sequence ID" value="MBF4695591.1"/>
    <property type="molecule type" value="Genomic_DNA"/>
</dbReference>
<sequence length="787" mass="86520">MNKIKIKGATLHNLKNMDIEIPKNQLVVATGVSGSGKSSLMFDIVFEEGRKQYLKSLGILNDIESVEKFSTIEGLGPTIAVKQNIIRQSNPRSTVGSRTKVLSMLSMLLSTYGNIRCSSCDTIIEHGMICEACGEEMERLDLNYFSYNHPNGMCPTCSGRGYFYDFDLEALIPNETTTLGQVFDSVQLSSGFMRLVERRFGAYLAIPFWSLPEAVRLDVLYGHQVSNASDKVSFCLSRLFQSRMARDIEDTQGFYFKKHCEDCEGSRIGEDARAYLIEGKHIGELAQMTISHLLEVMKRYKATSALPYSGQKLTSEIIEKLEGMVEAKLGHLTLYREMPTLSGGEIQRLFLFNHLASKLDSLIYVLDEPTVGLHESEKIELMIAINHLKDIGNTVLVVEHDALVISQADHVIDIGPYAGVNGGEIMYQGSYDGLLKDEKSVTGLYLSGRMQLPSRQLKSREALLNSEKISIVDACTNNLKHITVQMPQNALVGICGVSGSGKSSLISQTLIERLKAHFKGMSTAKQSLLGMANVDNYCEISQAPIGRNINSTPASYTGIWDKIRKLFAEQPTAKAKDFNAGHFSFNSKGACEKCGGSGTETIWVGGDQKITSVCETCKGKRFNDASLTVLYHGKSIYDVLEMSIAEGIELFKSESSIVKILKQMDAIGMGYIKLGQPTSTLSGGEAQRIKLAKELSKKKSGHTLYILDEPTTGLSLFDTSKLILLLDQLVTEGNSVWVVEHDTHVLGACDWLVEIGPVGGENGGYVIAEGTPEDLKTNPNSKTGRYL</sequence>
<comment type="similarity">
    <text evidence="11">Belongs to the ABC transporter superfamily. UvrA family.</text>
</comment>
<dbReference type="Pfam" id="PF00005">
    <property type="entry name" value="ABC_tran"/>
    <property type="match status" value="1"/>
</dbReference>
<dbReference type="Proteomes" id="UP000614200">
    <property type="component" value="Unassembled WGS sequence"/>
</dbReference>
<evidence type="ECO:0000313" key="16">
    <source>
        <dbReference type="Proteomes" id="UP000614200"/>
    </source>
</evidence>
<evidence type="ECO:0000256" key="12">
    <source>
        <dbReference type="ARBA" id="ARBA00039316"/>
    </source>
</evidence>
<keyword evidence="3" id="KW-0677">Repeat</keyword>
<keyword evidence="10" id="KW-0234">DNA repair</keyword>
<dbReference type="InterPro" id="IPR017871">
    <property type="entry name" value="ABC_transporter-like_CS"/>
</dbReference>
<comment type="caution">
    <text evidence="15">The sequence shown here is derived from an EMBL/GenBank/DDBJ whole genome shotgun (WGS) entry which is preliminary data.</text>
</comment>
<keyword evidence="4" id="KW-0547">Nucleotide-binding</keyword>
<feature type="domain" description="ABC transporter" evidence="14">
    <location>
        <begin position="464"/>
        <end position="787"/>
    </location>
</feature>
<dbReference type="Gene3D" id="3.40.50.300">
    <property type="entry name" value="P-loop containing nucleotide triphosphate hydrolases"/>
    <property type="match status" value="2"/>
</dbReference>
<keyword evidence="6" id="KW-0228">DNA excision</keyword>
<keyword evidence="2" id="KW-0963">Cytoplasm</keyword>
<accession>A0ABR9ZYQ4</accession>
<evidence type="ECO:0000259" key="14">
    <source>
        <dbReference type="PROSITE" id="PS50893"/>
    </source>
</evidence>
<keyword evidence="16" id="KW-1185">Reference proteome</keyword>
<evidence type="ECO:0000256" key="3">
    <source>
        <dbReference type="ARBA" id="ARBA00022737"/>
    </source>
</evidence>
<evidence type="ECO:0000256" key="2">
    <source>
        <dbReference type="ARBA" id="ARBA00022490"/>
    </source>
</evidence>
<evidence type="ECO:0000256" key="5">
    <source>
        <dbReference type="ARBA" id="ARBA00022763"/>
    </source>
</evidence>
<keyword evidence="5" id="KW-0227">DNA damage</keyword>
<proteinExistence type="inferred from homology"/>
<keyword evidence="8" id="KW-0267">Excision nuclease</keyword>
<dbReference type="InterPro" id="IPR027417">
    <property type="entry name" value="P-loop_NTPase"/>
</dbReference>
<dbReference type="Gene3D" id="1.10.8.280">
    <property type="entry name" value="ABC transporter ATPase domain-like"/>
    <property type="match status" value="1"/>
</dbReference>
<evidence type="ECO:0000256" key="11">
    <source>
        <dbReference type="ARBA" id="ARBA00038000"/>
    </source>
</evidence>
<evidence type="ECO:0000256" key="10">
    <source>
        <dbReference type="ARBA" id="ARBA00023204"/>
    </source>
</evidence>
<reference evidence="15 16" key="1">
    <citation type="submission" date="2020-11" db="EMBL/GenBank/DDBJ databases">
        <title>Fusibacter basophilias sp. nov.</title>
        <authorList>
            <person name="Qiu D."/>
        </authorList>
    </citation>
    <scope>NUCLEOTIDE SEQUENCE [LARGE SCALE GENOMIC DNA]</scope>
    <source>
        <strain evidence="15 16">Q10-2</strain>
    </source>
</reference>
<comment type="subcellular location">
    <subcellularLocation>
        <location evidence="1">Cytoplasm</location>
    </subcellularLocation>
</comment>
<dbReference type="Gene3D" id="1.20.1580.10">
    <property type="entry name" value="ABC transporter ATPase like domain"/>
    <property type="match status" value="2"/>
</dbReference>
<organism evidence="15 16">
    <name type="scientific">Fusibacter ferrireducens</name>
    <dbReference type="NCBI Taxonomy" id="2785058"/>
    <lineage>
        <taxon>Bacteria</taxon>
        <taxon>Bacillati</taxon>
        <taxon>Bacillota</taxon>
        <taxon>Clostridia</taxon>
        <taxon>Eubacteriales</taxon>
        <taxon>Eubacteriales Family XII. Incertae Sedis</taxon>
        <taxon>Fusibacter</taxon>
    </lineage>
</organism>
<dbReference type="PANTHER" id="PTHR43152:SF1">
    <property type="entry name" value="UVRA PROTEIN"/>
    <property type="match status" value="1"/>
</dbReference>
<evidence type="ECO:0000256" key="4">
    <source>
        <dbReference type="ARBA" id="ARBA00022741"/>
    </source>
</evidence>
<gene>
    <name evidence="15" type="ORF">ISU02_21055</name>
</gene>